<dbReference type="SUPFAM" id="SSF81995">
    <property type="entry name" value="beta-sandwich domain of Sec23/24"/>
    <property type="match status" value="1"/>
</dbReference>
<feature type="compositionally biased region" description="Polar residues" evidence="2">
    <location>
        <begin position="199"/>
        <end position="213"/>
    </location>
</feature>
<organism evidence="5 6">
    <name type="scientific">Quercus suber</name>
    <name type="common">Cork oak</name>
    <dbReference type="NCBI Taxonomy" id="58331"/>
    <lineage>
        <taxon>Eukaryota</taxon>
        <taxon>Viridiplantae</taxon>
        <taxon>Streptophyta</taxon>
        <taxon>Embryophyta</taxon>
        <taxon>Tracheophyta</taxon>
        <taxon>Spermatophyta</taxon>
        <taxon>Magnoliopsida</taxon>
        <taxon>eudicotyledons</taxon>
        <taxon>Gunneridae</taxon>
        <taxon>Pentapetalae</taxon>
        <taxon>rosids</taxon>
        <taxon>fabids</taxon>
        <taxon>Fagales</taxon>
        <taxon>Fagaceae</taxon>
        <taxon>Quercus</taxon>
    </lineage>
</organism>
<dbReference type="Gene3D" id="3.40.50.410">
    <property type="entry name" value="von Willebrand factor, type A domain"/>
    <property type="match status" value="1"/>
</dbReference>
<dbReference type="GO" id="GO:0070971">
    <property type="term" value="C:endoplasmic reticulum exit site"/>
    <property type="evidence" value="ECO:0007669"/>
    <property type="project" value="TreeGrafter"/>
</dbReference>
<feature type="compositionally biased region" description="Pro residues" evidence="2">
    <location>
        <begin position="29"/>
        <end position="38"/>
    </location>
</feature>
<dbReference type="GO" id="GO:0030127">
    <property type="term" value="C:COPII vesicle coat"/>
    <property type="evidence" value="ECO:0007669"/>
    <property type="project" value="InterPro"/>
</dbReference>
<feature type="domain" description="Zinc finger Sec23/Sec24-type" evidence="3">
    <location>
        <begin position="317"/>
        <end position="355"/>
    </location>
</feature>
<comment type="similarity">
    <text evidence="1">Belongs to the SEC23/SEC24 family. SEC24 subfamily.</text>
</comment>
<dbReference type="GO" id="GO:0006886">
    <property type="term" value="P:intracellular protein transport"/>
    <property type="evidence" value="ECO:0007669"/>
    <property type="project" value="InterPro"/>
</dbReference>
<dbReference type="Proteomes" id="UP000237347">
    <property type="component" value="Unassembled WGS sequence"/>
</dbReference>
<dbReference type="InterPro" id="IPR006895">
    <property type="entry name" value="Znf_Sec23_Sec24"/>
</dbReference>
<name>A0AAW0LUL9_QUESU</name>
<feature type="compositionally biased region" description="Pro residues" evidence="2">
    <location>
        <begin position="174"/>
        <end position="197"/>
    </location>
</feature>
<dbReference type="PANTHER" id="PTHR13803:SF4">
    <property type="entry name" value="SECRETORY 24CD, ISOFORM C"/>
    <property type="match status" value="1"/>
</dbReference>
<feature type="compositionally biased region" description="Pro residues" evidence="2">
    <location>
        <begin position="46"/>
        <end position="64"/>
    </location>
</feature>
<dbReference type="EMBL" id="PKMF04000052">
    <property type="protein sequence ID" value="KAK7854753.1"/>
    <property type="molecule type" value="Genomic_DNA"/>
</dbReference>
<dbReference type="AlphaFoldDB" id="A0AAW0LUL9"/>
<evidence type="ECO:0000256" key="2">
    <source>
        <dbReference type="SAM" id="MobiDB-lite"/>
    </source>
</evidence>
<feature type="compositionally biased region" description="Polar residues" evidence="2">
    <location>
        <begin position="68"/>
        <end position="77"/>
    </location>
</feature>
<dbReference type="SUPFAM" id="SSF53300">
    <property type="entry name" value="vWA-like"/>
    <property type="match status" value="1"/>
</dbReference>
<dbReference type="Gene3D" id="2.60.40.1670">
    <property type="entry name" value="beta-sandwich domain of Sec23/24"/>
    <property type="match status" value="1"/>
</dbReference>
<evidence type="ECO:0000256" key="1">
    <source>
        <dbReference type="ARBA" id="ARBA00008334"/>
    </source>
</evidence>
<protein>
    <submittedName>
        <fullName evidence="5">Protein transport protein sec24-like</fullName>
    </submittedName>
</protein>
<comment type="caution">
    <text evidence="5">The sequence shown here is derived from an EMBL/GenBank/DDBJ whole genome shotgun (WGS) entry which is preliminary data.</text>
</comment>
<keyword evidence="6" id="KW-1185">Reference proteome</keyword>
<evidence type="ECO:0000313" key="5">
    <source>
        <dbReference type="EMBL" id="KAK7854753.1"/>
    </source>
</evidence>
<dbReference type="GO" id="GO:0090110">
    <property type="term" value="P:COPII-coated vesicle cargo loading"/>
    <property type="evidence" value="ECO:0007669"/>
    <property type="project" value="TreeGrafter"/>
</dbReference>
<feature type="domain" description="Sec23/Sec24 trunk" evidence="4">
    <location>
        <begin position="392"/>
        <end position="606"/>
    </location>
</feature>
<dbReference type="PANTHER" id="PTHR13803">
    <property type="entry name" value="SEC24-RELATED PROTEIN"/>
    <property type="match status" value="1"/>
</dbReference>
<proteinExistence type="inferred from homology"/>
<dbReference type="SUPFAM" id="SSF82919">
    <property type="entry name" value="Zn-finger domain of Sec23/24"/>
    <property type="match status" value="1"/>
</dbReference>
<accession>A0AAW0LUL9</accession>
<dbReference type="Pfam" id="PF04811">
    <property type="entry name" value="Sec23_trunk"/>
    <property type="match status" value="1"/>
</dbReference>
<evidence type="ECO:0000259" key="3">
    <source>
        <dbReference type="Pfam" id="PF04810"/>
    </source>
</evidence>
<feature type="region of interest" description="Disordered" evidence="2">
    <location>
        <begin position="118"/>
        <end position="232"/>
    </location>
</feature>
<dbReference type="Gene3D" id="2.30.30.380">
    <property type="entry name" value="Zn-finger domain of Sec23/24"/>
    <property type="match status" value="1"/>
</dbReference>
<reference evidence="5 6" key="1">
    <citation type="journal article" date="2018" name="Sci. Data">
        <title>The draft genome sequence of cork oak.</title>
        <authorList>
            <person name="Ramos A.M."/>
            <person name="Usie A."/>
            <person name="Barbosa P."/>
            <person name="Barros P.M."/>
            <person name="Capote T."/>
            <person name="Chaves I."/>
            <person name="Simoes F."/>
            <person name="Abreu I."/>
            <person name="Carrasquinho I."/>
            <person name="Faro C."/>
            <person name="Guimaraes J.B."/>
            <person name="Mendonca D."/>
            <person name="Nobrega F."/>
            <person name="Rodrigues L."/>
            <person name="Saibo N.J.M."/>
            <person name="Varela M.C."/>
            <person name="Egas C."/>
            <person name="Matos J."/>
            <person name="Miguel C.M."/>
            <person name="Oliveira M.M."/>
            <person name="Ricardo C.P."/>
            <person name="Goncalves S."/>
        </authorList>
    </citation>
    <scope>NUCLEOTIDE SEQUENCE [LARGE SCALE GENOMIC DNA]</scope>
    <source>
        <strain evidence="6">cv. HL8</strain>
    </source>
</reference>
<dbReference type="GO" id="GO:0000149">
    <property type="term" value="F:SNARE binding"/>
    <property type="evidence" value="ECO:0007669"/>
    <property type="project" value="TreeGrafter"/>
</dbReference>
<dbReference type="Pfam" id="PF04810">
    <property type="entry name" value="zf-Sec23_Sec24"/>
    <property type="match status" value="1"/>
</dbReference>
<dbReference type="InterPro" id="IPR036174">
    <property type="entry name" value="Znf_Sec23_Sec24_sf"/>
</dbReference>
<evidence type="ECO:0000313" key="6">
    <source>
        <dbReference type="Proteomes" id="UP000237347"/>
    </source>
</evidence>
<dbReference type="InterPro" id="IPR036465">
    <property type="entry name" value="vWFA_dom_sf"/>
</dbReference>
<dbReference type="InterPro" id="IPR050550">
    <property type="entry name" value="SEC23_SEC24_subfamily"/>
</dbReference>
<feature type="region of interest" description="Disordered" evidence="2">
    <location>
        <begin position="1"/>
        <end position="84"/>
    </location>
</feature>
<dbReference type="InterPro" id="IPR006896">
    <property type="entry name" value="Sec23/24_trunk_dom"/>
</dbReference>
<gene>
    <name evidence="5" type="ORF">CFP56_031073</name>
</gene>
<dbReference type="GO" id="GO:0008270">
    <property type="term" value="F:zinc ion binding"/>
    <property type="evidence" value="ECO:0007669"/>
    <property type="project" value="InterPro"/>
</dbReference>
<sequence>MHNLNFNSAAPRAPSPLPGTPFPRQATQPRPPSGPPVPLTFSHPTPRAPSPSIVPPPGARPPPFVSSASGGLASNGQPVFASGALPGGQWFPPLGSAPQPPVRPPPTMAMAMAMARAQPQPPATTSRPLMGSSRIRAPPVHPASPFSAAPQARQPPTAGYPYGQPTWPLQPGQGAPPQPITGSPQPPRMFGMPPPLPNWSMTSVSPAVGQTGSPVAGASKIDPNQIPRPIPGSSVILHETRQGNQANPPPPATSDYIVRDTGNCSPRYMRCTINQIPCTDDLLTTSGMQLALMVQPLAIPHPSEETVQVVDFGESGPVRCSRCKGYINPFMKFIDQGRRFICNFCGFTDETPREYHCNLGPDGRRRDADERPELCRGTVEFVASREYMVRDPMPAVYFFLIDVSMNAIQTGATAAACGAINQVIADLPEGPRTMVGIATFDSTIHFYNLKRALQQPLMLVVPDVQDVYTPLQTDVVVQLSECRQHLELLLESIPTMFLENRTAESAFGAATKLKSVINYAVPHRYIAVLPSIGIGALSAREAEGRTHLSAGEKEAHKLLQPTDETLKAMAIEFAEYQVCVDVFITTQTYVDIASIAVIPRTTGGQV</sequence>
<evidence type="ECO:0000259" key="4">
    <source>
        <dbReference type="Pfam" id="PF04811"/>
    </source>
</evidence>